<name>A0A7J5TUH3_9BACT</name>
<dbReference type="Proteomes" id="UP000488299">
    <property type="component" value="Unassembled WGS sequence"/>
</dbReference>
<keyword evidence="3" id="KW-1185">Reference proteome</keyword>
<protein>
    <recommendedName>
        <fullName evidence="4">Type 1 periplasmic binding fold superfamily protein</fullName>
    </recommendedName>
</protein>
<sequence length="188" mass="19771">MFTKRLFLPLLAVALLTGACNRDEENVAPDEDNERITTVTLRLTNKANAGETVTAVLDGLAADGSQPGTLAASLILKPNAAYSMRIELADKSKTPAADITAYIKDEANEHLLVYRPSAGLNMTVTPNDRDTNPAPGPFPVGLTADVTTGAASSGKLNVVLRHQPGTKNGTATPGTSDLDVNFDVSIRQ</sequence>
<gene>
    <name evidence="2" type="ORF">F5984_21510</name>
</gene>
<accession>A0A7J5TUH3</accession>
<feature type="signal peptide" evidence="1">
    <location>
        <begin position="1"/>
        <end position="22"/>
    </location>
</feature>
<evidence type="ECO:0008006" key="4">
    <source>
        <dbReference type="Google" id="ProtNLM"/>
    </source>
</evidence>
<evidence type="ECO:0000313" key="3">
    <source>
        <dbReference type="Proteomes" id="UP000488299"/>
    </source>
</evidence>
<proteinExistence type="predicted"/>
<feature type="chain" id="PRO_5029800592" description="Type 1 periplasmic binding fold superfamily protein" evidence="1">
    <location>
        <begin position="23"/>
        <end position="188"/>
    </location>
</feature>
<organism evidence="2 3">
    <name type="scientific">Rudanella paleaurantiibacter</name>
    <dbReference type="NCBI Taxonomy" id="2614655"/>
    <lineage>
        <taxon>Bacteria</taxon>
        <taxon>Pseudomonadati</taxon>
        <taxon>Bacteroidota</taxon>
        <taxon>Cytophagia</taxon>
        <taxon>Cytophagales</taxon>
        <taxon>Cytophagaceae</taxon>
        <taxon>Rudanella</taxon>
    </lineage>
</organism>
<evidence type="ECO:0000256" key="1">
    <source>
        <dbReference type="SAM" id="SignalP"/>
    </source>
</evidence>
<dbReference type="RefSeq" id="WP_152126278.1">
    <property type="nucleotide sequence ID" value="NZ_WELI01000010.1"/>
</dbReference>
<comment type="caution">
    <text evidence="2">The sequence shown here is derived from an EMBL/GenBank/DDBJ whole genome shotgun (WGS) entry which is preliminary data.</text>
</comment>
<dbReference type="AlphaFoldDB" id="A0A7J5TUH3"/>
<evidence type="ECO:0000313" key="2">
    <source>
        <dbReference type="EMBL" id="KAB7727646.1"/>
    </source>
</evidence>
<reference evidence="2 3" key="1">
    <citation type="submission" date="2019-10" db="EMBL/GenBank/DDBJ databases">
        <title>Rudanella paleaurantiibacter sp. nov., isolated from sludge.</title>
        <authorList>
            <person name="Xu S.Q."/>
        </authorList>
    </citation>
    <scope>NUCLEOTIDE SEQUENCE [LARGE SCALE GENOMIC DNA]</scope>
    <source>
        <strain evidence="2 3">HX-22-17</strain>
    </source>
</reference>
<dbReference type="PROSITE" id="PS51257">
    <property type="entry name" value="PROKAR_LIPOPROTEIN"/>
    <property type="match status" value="1"/>
</dbReference>
<dbReference type="EMBL" id="WELI01000010">
    <property type="protein sequence ID" value="KAB7727646.1"/>
    <property type="molecule type" value="Genomic_DNA"/>
</dbReference>
<keyword evidence="1" id="KW-0732">Signal</keyword>